<evidence type="ECO:0000256" key="1">
    <source>
        <dbReference type="SAM" id="MobiDB-lite"/>
    </source>
</evidence>
<dbReference type="Proteomes" id="UP001209701">
    <property type="component" value="Unassembled WGS sequence"/>
</dbReference>
<feature type="region of interest" description="Disordered" evidence="1">
    <location>
        <begin position="30"/>
        <end position="64"/>
    </location>
</feature>
<accession>A0ABT2YHK1</accession>
<name>A0ABT2YHK1_9BURK</name>
<comment type="caution">
    <text evidence="2">The sequence shown here is derived from an EMBL/GenBank/DDBJ whole genome shotgun (WGS) entry which is preliminary data.</text>
</comment>
<sequence length="64" mass="7232">MTQFTSPRPLNMKLRKPRNPLVAHALMRQAGKHGHFGSNSGQRQTARRELHKQTLEMTRPDGGA</sequence>
<keyword evidence="3" id="KW-1185">Reference proteome</keyword>
<gene>
    <name evidence="2" type="ORF">LNV07_15550</name>
</gene>
<proteinExistence type="predicted"/>
<organism evidence="2 3">
    <name type="scientific">Roseateles oligotrophus</name>
    <dbReference type="NCBI Taxonomy" id="1769250"/>
    <lineage>
        <taxon>Bacteria</taxon>
        <taxon>Pseudomonadati</taxon>
        <taxon>Pseudomonadota</taxon>
        <taxon>Betaproteobacteria</taxon>
        <taxon>Burkholderiales</taxon>
        <taxon>Sphaerotilaceae</taxon>
        <taxon>Roseateles</taxon>
    </lineage>
</organism>
<dbReference type="EMBL" id="JAJIRN010000007">
    <property type="protein sequence ID" value="MCV2369492.1"/>
    <property type="molecule type" value="Genomic_DNA"/>
</dbReference>
<dbReference type="RefSeq" id="WP_263572090.1">
    <property type="nucleotide sequence ID" value="NZ_JAJIRN010000007.1"/>
</dbReference>
<evidence type="ECO:0000313" key="2">
    <source>
        <dbReference type="EMBL" id="MCV2369492.1"/>
    </source>
</evidence>
<protein>
    <submittedName>
        <fullName evidence="2">Uncharacterized protein</fullName>
    </submittedName>
</protein>
<reference evidence="2 3" key="1">
    <citation type="submission" date="2021-11" db="EMBL/GenBank/DDBJ databases">
        <authorList>
            <person name="Liang Q."/>
            <person name="Mou H."/>
            <person name="Liu Z."/>
        </authorList>
    </citation>
    <scope>NUCLEOTIDE SEQUENCE [LARGE SCALE GENOMIC DNA]</scope>
    <source>
        <strain evidence="2 3">CHU3</strain>
    </source>
</reference>
<evidence type="ECO:0000313" key="3">
    <source>
        <dbReference type="Proteomes" id="UP001209701"/>
    </source>
</evidence>